<accession>A0A812JA18</accession>
<evidence type="ECO:0000313" key="2">
    <source>
        <dbReference type="EMBL" id="CAE7200800.1"/>
    </source>
</evidence>
<dbReference type="AlphaFoldDB" id="A0A812JA18"/>
<keyword evidence="3" id="KW-1185">Reference proteome</keyword>
<feature type="region of interest" description="Disordered" evidence="1">
    <location>
        <begin position="1"/>
        <end position="42"/>
    </location>
</feature>
<proteinExistence type="predicted"/>
<evidence type="ECO:0000313" key="3">
    <source>
        <dbReference type="Proteomes" id="UP000604046"/>
    </source>
</evidence>
<sequence length="384" mass="41851">MGALLSAPGAEGREGREGEEGEEGGEGQSCRSEGDLGGPEAEPRNLEVLEIQLEVRSLAGEQIKLPVTTTTTCADLASAIESQLGLSAELQDWVLDFAESAEEGAPRSAPRKLRPTSAEAFLSEALTSLTSPSPSSPSSLSSLSSLSLTVLHLGFTPLAALPPRFALRLTSTRTRAGEAYRRMSSAFASLCYLRGDVDAHQLVVEPWRKNDHDQYIYDIKAHTVKATTSHWMSGSTEKTEALAHDPLAELVQNWCAARCRRPDADQRFWRLETETAVEPTECEPPCRVRKTRAEPGRPNYAAVPGWFVAPADCTELVCEAAVGPVKILRLLVNQDGKPIRAALCCKQVSPLHAPRVVGRCAPVSKLVVELQLLHWRQSQRTRWA</sequence>
<reference evidence="2" key="1">
    <citation type="submission" date="2021-02" db="EMBL/GenBank/DDBJ databases">
        <authorList>
            <person name="Dougan E. K."/>
            <person name="Rhodes N."/>
            <person name="Thang M."/>
            <person name="Chan C."/>
        </authorList>
    </citation>
    <scope>NUCLEOTIDE SEQUENCE</scope>
</reference>
<evidence type="ECO:0000256" key="1">
    <source>
        <dbReference type="SAM" id="MobiDB-lite"/>
    </source>
</evidence>
<organism evidence="2 3">
    <name type="scientific">Symbiodinium natans</name>
    <dbReference type="NCBI Taxonomy" id="878477"/>
    <lineage>
        <taxon>Eukaryota</taxon>
        <taxon>Sar</taxon>
        <taxon>Alveolata</taxon>
        <taxon>Dinophyceae</taxon>
        <taxon>Suessiales</taxon>
        <taxon>Symbiodiniaceae</taxon>
        <taxon>Symbiodinium</taxon>
    </lineage>
</organism>
<name>A0A812JA18_9DINO</name>
<dbReference type="EMBL" id="CAJNDS010000389">
    <property type="protein sequence ID" value="CAE7200800.1"/>
    <property type="molecule type" value="Genomic_DNA"/>
</dbReference>
<comment type="caution">
    <text evidence="2">The sequence shown here is derived from an EMBL/GenBank/DDBJ whole genome shotgun (WGS) entry which is preliminary data.</text>
</comment>
<dbReference type="OrthoDB" id="421690at2759"/>
<protein>
    <submittedName>
        <fullName evidence="2">Uncharacterized protein</fullName>
    </submittedName>
</protein>
<dbReference type="Proteomes" id="UP000604046">
    <property type="component" value="Unassembled WGS sequence"/>
</dbReference>
<gene>
    <name evidence="2" type="ORF">SNAT2548_LOCUS5975</name>
</gene>